<organism evidence="1 2">
    <name type="scientific">Glycine soja</name>
    <name type="common">Wild soybean</name>
    <dbReference type="NCBI Taxonomy" id="3848"/>
    <lineage>
        <taxon>Eukaryota</taxon>
        <taxon>Viridiplantae</taxon>
        <taxon>Streptophyta</taxon>
        <taxon>Embryophyta</taxon>
        <taxon>Tracheophyta</taxon>
        <taxon>Spermatophyta</taxon>
        <taxon>Magnoliopsida</taxon>
        <taxon>eudicotyledons</taxon>
        <taxon>Gunneridae</taxon>
        <taxon>Pentapetalae</taxon>
        <taxon>rosids</taxon>
        <taxon>fabids</taxon>
        <taxon>Fabales</taxon>
        <taxon>Fabaceae</taxon>
        <taxon>Papilionoideae</taxon>
        <taxon>50 kb inversion clade</taxon>
        <taxon>NPAAA clade</taxon>
        <taxon>indigoferoid/millettioid clade</taxon>
        <taxon>Phaseoleae</taxon>
        <taxon>Glycine</taxon>
        <taxon>Glycine subgen. Soja</taxon>
    </lineage>
</organism>
<dbReference type="EMBL" id="QZWG01000007">
    <property type="protein sequence ID" value="RZC04167.1"/>
    <property type="molecule type" value="Genomic_DNA"/>
</dbReference>
<keyword evidence="2" id="KW-1185">Reference proteome</keyword>
<reference evidence="1 2" key="1">
    <citation type="submission" date="2018-09" db="EMBL/GenBank/DDBJ databases">
        <title>A high-quality reference genome of wild soybean provides a powerful tool to mine soybean genomes.</title>
        <authorList>
            <person name="Xie M."/>
            <person name="Chung C.Y.L."/>
            <person name="Li M.-W."/>
            <person name="Wong F.-L."/>
            <person name="Chan T.-F."/>
            <person name="Lam H.-M."/>
        </authorList>
    </citation>
    <scope>NUCLEOTIDE SEQUENCE [LARGE SCALE GENOMIC DNA]</scope>
    <source>
        <strain evidence="2">cv. W05</strain>
        <tissue evidence="1">Hypocotyl of etiolated seedlings</tissue>
    </source>
</reference>
<name>A0A445K076_GLYSO</name>
<dbReference type="Proteomes" id="UP000289340">
    <property type="component" value="Chromosome 7"/>
</dbReference>
<comment type="caution">
    <text evidence="1">The sequence shown here is derived from an EMBL/GenBank/DDBJ whole genome shotgun (WGS) entry which is preliminary data.</text>
</comment>
<dbReference type="AlphaFoldDB" id="A0A445K076"/>
<protein>
    <submittedName>
        <fullName evidence="1">Uncharacterized protein</fullName>
    </submittedName>
</protein>
<sequence length="181" mass="20527">MVAVGVRSDAHAYFAFATVKGSIINLPPSLFDYKFQILMAPRIAKVGGRLLYAASPLHMQRDCFWIRTHDRPVTIGNFRVALGLALTPVNESPLYLMEYYSLLFFCQKQNPSFPPMEEVCLNSEPLFDERNEVDVEGNSSIAEHDLESLNSQTNNSPLPTVGLEFDSFDEVYNFYNIYAKE</sequence>
<gene>
    <name evidence="1" type="ORF">D0Y65_018675</name>
</gene>
<evidence type="ECO:0000313" key="2">
    <source>
        <dbReference type="Proteomes" id="UP000289340"/>
    </source>
</evidence>
<evidence type="ECO:0000313" key="1">
    <source>
        <dbReference type="EMBL" id="RZC04167.1"/>
    </source>
</evidence>
<proteinExistence type="predicted"/>
<accession>A0A445K076</accession>